<dbReference type="SMART" id="SM00327">
    <property type="entry name" value="VWA"/>
    <property type="match status" value="1"/>
</dbReference>
<keyword evidence="3" id="KW-0812">Transmembrane</keyword>
<dbReference type="InterPro" id="IPR036465">
    <property type="entry name" value="vWFA_dom_sf"/>
</dbReference>
<dbReference type="AlphaFoldDB" id="A0A518I433"/>
<reference evidence="5 6" key="1">
    <citation type="submission" date="2019-03" db="EMBL/GenBank/DDBJ databases">
        <title>Deep-cultivation of Planctomycetes and their phenomic and genomic characterization uncovers novel biology.</title>
        <authorList>
            <person name="Wiegand S."/>
            <person name="Jogler M."/>
            <person name="Boedeker C."/>
            <person name="Pinto D."/>
            <person name="Vollmers J."/>
            <person name="Rivas-Marin E."/>
            <person name="Kohn T."/>
            <person name="Peeters S.H."/>
            <person name="Heuer A."/>
            <person name="Rast P."/>
            <person name="Oberbeckmann S."/>
            <person name="Bunk B."/>
            <person name="Jeske O."/>
            <person name="Meyerdierks A."/>
            <person name="Storesund J.E."/>
            <person name="Kallscheuer N."/>
            <person name="Luecker S."/>
            <person name="Lage O.M."/>
            <person name="Pohl T."/>
            <person name="Merkel B.J."/>
            <person name="Hornburger P."/>
            <person name="Mueller R.-W."/>
            <person name="Bruemmer F."/>
            <person name="Labrenz M."/>
            <person name="Spormann A.M."/>
            <person name="Op den Camp H."/>
            <person name="Overmann J."/>
            <person name="Amann R."/>
            <person name="Jetten M.S.M."/>
            <person name="Mascher T."/>
            <person name="Medema M.H."/>
            <person name="Devos D.P."/>
            <person name="Kaster A.-K."/>
            <person name="Ovreas L."/>
            <person name="Rohde M."/>
            <person name="Galperin M.Y."/>
            <person name="Jogler C."/>
        </authorList>
    </citation>
    <scope>NUCLEOTIDE SEQUENCE [LARGE SCALE GENOMIC DNA]</scope>
    <source>
        <strain evidence="5 6">Enr13</strain>
    </source>
</reference>
<dbReference type="InterPro" id="IPR002035">
    <property type="entry name" value="VWF_A"/>
</dbReference>
<evidence type="ECO:0000256" key="2">
    <source>
        <dbReference type="SAM" id="MobiDB-lite"/>
    </source>
</evidence>
<feature type="transmembrane region" description="Helical" evidence="3">
    <location>
        <begin position="101"/>
        <end position="122"/>
    </location>
</feature>
<dbReference type="Gene3D" id="3.40.50.410">
    <property type="entry name" value="von Willebrand factor, type A domain"/>
    <property type="match status" value="1"/>
</dbReference>
<gene>
    <name evidence="5" type="ORF">Enr13x_77200</name>
</gene>
<dbReference type="Pfam" id="PF12034">
    <property type="entry name" value="YfbK_C"/>
    <property type="match status" value="1"/>
</dbReference>
<feature type="region of interest" description="Disordered" evidence="2">
    <location>
        <begin position="171"/>
        <end position="254"/>
    </location>
</feature>
<dbReference type="Pfam" id="PF00092">
    <property type="entry name" value="VWA"/>
    <property type="match status" value="1"/>
</dbReference>
<dbReference type="SUPFAM" id="SSF53300">
    <property type="entry name" value="vWA-like"/>
    <property type="match status" value="1"/>
</dbReference>
<dbReference type="PANTHER" id="PTHR10579">
    <property type="entry name" value="CALCIUM-ACTIVATED CHLORIDE CHANNEL REGULATOR"/>
    <property type="match status" value="1"/>
</dbReference>
<evidence type="ECO:0000256" key="3">
    <source>
        <dbReference type="SAM" id="Phobius"/>
    </source>
</evidence>
<dbReference type="InterPro" id="IPR022156">
    <property type="entry name" value="Uncharacterised_YfbK_N"/>
</dbReference>
<keyword evidence="6" id="KW-1185">Reference proteome</keyword>
<protein>
    <submittedName>
        <fullName evidence="5">von Willebrand factor</fullName>
    </submittedName>
</protein>
<evidence type="ECO:0000256" key="1">
    <source>
        <dbReference type="SAM" id="Coils"/>
    </source>
</evidence>
<keyword evidence="1" id="KW-0175">Coiled coil</keyword>
<organism evidence="5 6">
    <name type="scientific">Stieleria neptunia</name>
    <dbReference type="NCBI Taxonomy" id="2527979"/>
    <lineage>
        <taxon>Bacteria</taxon>
        <taxon>Pseudomonadati</taxon>
        <taxon>Planctomycetota</taxon>
        <taxon>Planctomycetia</taxon>
        <taxon>Pirellulales</taxon>
        <taxon>Pirellulaceae</taxon>
        <taxon>Stieleria</taxon>
    </lineage>
</organism>
<dbReference type="InterPro" id="IPR021908">
    <property type="entry name" value="YfbK_C"/>
</dbReference>
<dbReference type="InterPro" id="IPR051266">
    <property type="entry name" value="CLCR"/>
</dbReference>
<feature type="coiled-coil region" evidence="1">
    <location>
        <begin position="132"/>
        <end position="159"/>
    </location>
</feature>
<dbReference type="RefSeq" id="WP_197455645.1">
    <property type="nucleotide sequence ID" value="NZ_CP037423.1"/>
</dbReference>
<evidence type="ECO:0000313" key="5">
    <source>
        <dbReference type="EMBL" id="QDV47808.1"/>
    </source>
</evidence>
<feature type="domain" description="VWFA" evidence="4">
    <location>
        <begin position="495"/>
        <end position="673"/>
    </location>
</feature>
<keyword evidence="3" id="KW-1133">Transmembrane helix</keyword>
<proteinExistence type="predicted"/>
<name>A0A518I433_9BACT</name>
<feature type="compositionally biased region" description="Polar residues" evidence="2">
    <location>
        <begin position="178"/>
        <end position="187"/>
    </location>
</feature>
<dbReference type="KEGG" id="snep:Enr13x_77200"/>
<dbReference type="EMBL" id="CP037423">
    <property type="protein sequence ID" value="QDV47808.1"/>
    <property type="molecule type" value="Genomic_DNA"/>
</dbReference>
<evidence type="ECO:0000259" key="4">
    <source>
        <dbReference type="PROSITE" id="PS50234"/>
    </source>
</evidence>
<dbReference type="Pfam" id="PF12450">
    <property type="entry name" value="vWF_A"/>
    <property type="match status" value="1"/>
</dbReference>
<sequence length="863" mass="93494">MASEPTDQRARIEERATAFVFGELAREEATEFMKLMDGSPEVRAIVASVRDAVGAVKAEFAADTEGVNLADRQRIENAIRDPLPQPPPVVATTSDASTRTWVLGLAIAATLLLVSGLTLPALNRVITANTDTRQLRERISQMETEQQRLVAEKRSVERELAAVRATLADGAVLPAQPNPGNVPTTDVETTEPHAPSLASSGTGAQDAETPNTEPADTGATEIETPAMQPELATDAQPEPTTRRQNEPTEPGGTLDERTMLAHSELAHSELAHSELAHSELAHSELAHSELAQSELAQSVLAQSEQVDEEGAQGRPNGPATAIPMNPLLAQPVPPPYGGRPRRPPQGPEFRVGDAEDMAEMMGAGREMIGNGLAAGQPAGQPRPSLSDGDQFAPIIENPFLPVASAPLSTFSIDVDSAAYAKVRMNLTEYNQWPNPDAVRIEELINSFDYHYAPPQDDRPFAAAMEIAECPWNGKHRLARIGIQAKVADADRPPSNLVFLLDVSGSMNRPNKLPLVVGGMKMLVEQLGENDSVAIVVYAGAAGLVLDATAGDRKKVIIDSLDRVRAGGATDGGHGIQLAYSIARDHFVDGGTNRVILCSDGDFNLGLADTDELIQVVENNAKRDIFLTVLGFGSDKHNDAVLDQIRNKGNGHYAFIDRPDQAHQVLVEQMQGSLVTVAKDVDIQVEFNPMEVESYRMIGCENRILNAKDFDDDDQDGEIEAGHTVTALYEIVPRRKLQSEDPAPTPAPLDDLKYQRPVRYSDQAASGEILTLKLRYQPPTGDQRKRIEFAVKDSGKAFRRTDRDFQFAASVAAFAMLLRNSPHKGDCNFDMVEEIATAGAQDDRSGYRDEFLSLVKLAKQLGEE</sequence>
<dbReference type="PANTHER" id="PTHR10579:SF43">
    <property type="entry name" value="ZINC FINGER (C3HC4-TYPE RING FINGER) FAMILY PROTEIN"/>
    <property type="match status" value="1"/>
</dbReference>
<evidence type="ECO:0000313" key="6">
    <source>
        <dbReference type="Proteomes" id="UP000319004"/>
    </source>
</evidence>
<keyword evidence="3" id="KW-0472">Membrane</keyword>
<accession>A0A518I433</accession>
<dbReference type="Proteomes" id="UP000319004">
    <property type="component" value="Chromosome"/>
</dbReference>
<feature type="compositionally biased region" description="Polar residues" evidence="2">
    <location>
        <begin position="197"/>
        <end position="214"/>
    </location>
</feature>
<dbReference type="PROSITE" id="PS50234">
    <property type="entry name" value="VWFA"/>
    <property type="match status" value="1"/>
</dbReference>
<feature type="region of interest" description="Disordered" evidence="2">
    <location>
        <begin position="299"/>
        <end position="350"/>
    </location>
</feature>